<comment type="caution">
    <text evidence="2">The sequence shown here is derived from an EMBL/GenBank/DDBJ whole genome shotgun (WGS) entry which is preliminary data.</text>
</comment>
<keyword evidence="3" id="KW-1185">Reference proteome</keyword>
<protein>
    <submittedName>
        <fullName evidence="2">Uncharacterized protein</fullName>
    </submittedName>
</protein>
<dbReference type="EMBL" id="CAJJDM010000045">
    <property type="protein sequence ID" value="CAD8070309.1"/>
    <property type="molecule type" value="Genomic_DNA"/>
</dbReference>
<gene>
    <name evidence="2" type="ORF">PPRIM_AZ9-3.1.T0450163</name>
</gene>
<proteinExistence type="predicted"/>
<dbReference type="AlphaFoldDB" id="A0A8S1LTA2"/>
<evidence type="ECO:0000256" key="1">
    <source>
        <dbReference type="SAM" id="MobiDB-lite"/>
    </source>
</evidence>
<organism evidence="2 3">
    <name type="scientific">Paramecium primaurelia</name>
    <dbReference type="NCBI Taxonomy" id="5886"/>
    <lineage>
        <taxon>Eukaryota</taxon>
        <taxon>Sar</taxon>
        <taxon>Alveolata</taxon>
        <taxon>Ciliophora</taxon>
        <taxon>Intramacronucleata</taxon>
        <taxon>Oligohymenophorea</taxon>
        <taxon>Peniculida</taxon>
        <taxon>Parameciidae</taxon>
        <taxon>Paramecium</taxon>
    </lineage>
</organism>
<sequence length="103" mass="11794">MNNEVKFKGQFILADDVTQIGTENPQQKLYALVHLSPKKESKEGNAYSSPTRNSEGYMDAEEYQKEKEQQYLLNSKDNKKTRSQLVVKNQGSEPQSLRKTLTP</sequence>
<feature type="compositionally biased region" description="Polar residues" evidence="1">
    <location>
        <begin position="83"/>
        <end position="103"/>
    </location>
</feature>
<reference evidence="2" key="1">
    <citation type="submission" date="2021-01" db="EMBL/GenBank/DDBJ databases">
        <authorList>
            <consortium name="Genoscope - CEA"/>
            <person name="William W."/>
        </authorList>
    </citation>
    <scope>NUCLEOTIDE SEQUENCE</scope>
</reference>
<accession>A0A8S1LTA2</accession>
<feature type="region of interest" description="Disordered" evidence="1">
    <location>
        <begin position="36"/>
        <end position="103"/>
    </location>
</feature>
<evidence type="ECO:0000313" key="3">
    <source>
        <dbReference type="Proteomes" id="UP000688137"/>
    </source>
</evidence>
<dbReference type="Proteomes" id="UP000688137">
    <property type="component" value="Unassembled WGS sequence"/>
</dbReference>
<evidence type="ECO:0000313" key="2">
    <source>
        <dbReference type="EMBL" id="CAD8070309.1"/>
    </source>
</evidence>
<dbReference type="OMA" id="FMATEQY"/>
<name>A0A8S1LTA2_PARPR</name>